<dbReference type="Gene3D" id="3.40.50.10140">
    <property type="entry name" value="Toll/interleukin-1 receptor homology (TIR) domain"/>
    <property type="match status" value="1"/>
</dbReference>
<gene>
    <name evidence="2" type="ORF">PhaeoP88_02562</name>
</gene>
<dbReference type="InterPro" id="IPR000157">
    <property type="entry name" value="TIR_dom"/>
</dbReference>
<protein>
    <recommendedName>
        <fullName evidence="1">TIR domain-containing protein</fullName>
    </recommendedName>
</protein>
<evidence type="ECO:0000313" key="2">
    <source>
        <dbReference type="EMBL" id="AUQ99917.1"/>
    </source>
</evidence>
<dbReference type="AlphaFoldDB" id="A0A2I7KBE0"/>
<organism evidence="2 3">
    <name type="scientific">Phaeobacter inhibens</name>
    <dbReference type="NCBI Taxonomy" id="221822"/>
    <lineage>
        <taxon>Bacteria</taxon>
        <taxon>Pseudomonadati</taxon>
        <taxon>Pseudomonadota</taxon>
        <taxon>Alphaproteobacteria</taxon>
        <taxon>Rhodobacterales</taxon>
        <taxon>Roseobacteraceae</taxon>
        <taxon>Phaeobacter</taxon>
    </lineage>
</organism>
<dbReference type="PROSITE" id="PS50104">
    <property type="entry name" value="TIR"/>
    <property type="match status" value="1"/>
</dbReference>
<dbReference type="Proteomes" id="UP000236447">
    <property type="component" value="Chromosome"/>
</dbReference>
<dbReference type="SMART" id="SM00255">
    <property type="entry name" value="TIR"/>
    <property type="match status" value="1"/>
</dbReference>
<sequence length="313" mass="35241">MSKIFFSYSHADEELADMLQKHLAAMKNNGLITTWHDRCIRAGDEFGHEIDKNLNDADVILLLISSDFIASRYCYEIEMTRAIERHEAGEARVIPVILRPCDWHDTPFGKLLAAPKDGKPVRKWPDLDEAFLDVVNAIKAGIKKPDMKPAPQPAKAKVASADVVVDRPRSANLRVKKSFTEADKDQFLDDAFDLMKRYFENSLTELAERYDELSSRFRLIDANRFTAAIYRNGEDIARCKIVLGGMFGKTITYSANDQASDNSCNESLSIDADDQHIYLSAMGMPFGGNVSDKKLTAEGAAEYYWSILMQPLQ</sequence>
<reference evidence="2 3" key="1">
    <citation type="journal article" date="2017" name="Front. Microbiol.">
        <title>Phaeobacter piscinae sp. nov., a species of the Roseobacter group and potential aquaculture probiont.</title>
        <authorList>
            <person name="Sonnenschein E.C."/>
            <person name="Phippen C.B.W."/>
            <person name="Nielsen K.F."/>
            <person name="Mateiu R.V."/>
            <person name="Melchiorsen J."/>
            <person name="Gram L."/>
            <person name="Overmann J."/>
            <person name="Freese H.M."/>
        </authorList>
    </citation>
    <scope>NUCLEOTIDE SEQUENCE [LARGE SCALE GENOMIC DNA]</scope>
    <source>
        <strain evidence="2 3">P88</strain>
    </source>
</reference>
<proteinExistence type="predicted"/>
<dbReference type="Pfam" id="PF13676">
    <property type="entry name" value="TIR_2"/>
    <property type="match status" value="1"/>
</dbReference>
<dbReference type="GO" id="GO:0007165">
    <property type="term" value="P:signal transduction"/>
    <property type="evidence" value="ECO:0007669"/>
    <property type="project" value="InterPro"/>
</dbReference>
<accession>A0A2I7KBE0</accession>
<evidence type="ECO:0000259" key="1">
    <source>
        <dbReference type="PROSITE" id="PS50104"/>
    </source>
</evidence>
<dbReference type="RefSeq" id="WP_102883848.1">
    <property type="nucleotide sequence ID" value="NZ_CP010725.1"/>
</dbReference>
<dbReference type="EMBL" id="CP010725">
    <property type="protein sequence ID" value="AUQ99917.1"/>
    <property type="molecule type" value="Genomic_DNA"/>
</dbReference>
<feature type="domain" description="TIR" evidence="1">
    <location>
        <begin position="1"/>
        <end position="142"/>
    </location>
</feature>
<dbReference type="SUPFAM" id="SSF52200">
    <property type="entry name" value="Toll/Interleukin receptor TIR domain"/>
    <property type="match status" value="1"/>
</dbReference>
<name>A0A2I7KBE0_9RHOB</name>
<reference evidence="2 3" key="2">
    <citation type="journal article" date="2017" name="Genome Biol. Evol.">
        <title>Trajectories and Drivers of Genome Evolution in Surface-Associated Marine Phaeobacter.</title>
        <authorList>
            <person name="Freese H.M."/>
            <person name="Sikorski J."/>
            <person name="Bunk B."/>
            <person name="Scheuner C."/>
            <person name="Meier-Kolthoff J.P."/>
            <person name="Sproer C."/>
            <person name="Gram L."/>
            <person name="Overmann J."/>
        </authorList>
    </citation>
    <scope>NUCLEOTIDE SEQUENCE [LARGE SCALE GENOMIC DNA]</scope>
    <source>
        <strain evidence="2 3">P88</strain>
    </source>
</reference>
<evidence type="ECO:0000313" key="3">
    <source>
        <dbReference type="Proteomes" id="UP000236447"/>
    </source>
</evidence>
<dbReference type="InterPro" id="IPR035897">
    <property type="entry name" value="Toll_tir_struct_dom_sf"/>
</dbReference>